<dbReference type="GO" id="GO:0005739">
    <property type="term" value="C:mitochondrion"/>
    <property type="evidence" value="ECO:0007669"/>
    <property type="project" value="TreeGrafter"/>
</dbReference>
<dbReference type="EnsemblMetazoa" id="XM_021038688.2">
    <property type="protein sequence ID" value="XP_020894347.2"/>
    <property type="gene ID" value="LOC110233393"/>
</dbReference>
<organism evidence="3 4">
    <name type="scientific">Exaiptasia diaphana</name>
    <name type="common">Tropical sea anemone</name>
    <name type="synonym">Aiptasia pulchella</name>
    <dbReference type="NCBI Taxonomy" id="2652724"/>
    <lineage>
        <taxon>Eukaryota</taxon>
        <taxon>Metazoa</taxon>
        <taxon>Cnidaria</taxon>
        <taxon>Anthozoa</taxon>
        <taxon>Hexacorallia</taxon>
        <taxon>Actiniaria</taxon>
        <taxon>Aiptasiidae</taxon>
        <taxon>Exaiptasia</taxon>
    </lineage>
</organism>
<proteinExistence type="inferred from homology"/>
<dbReference type="InterPro" id="IPR010754">
    <property type="entry name" value="OPA3-like"/>
</dbReference>
<evidence type="ECO:0008006" key="5">
    <source>
        <dbReference type="Google" id="ProtNLM"/>
    </source>
</evidence>
<dbReference type="RefSeq" id="XP_020894347.2">
    <property type="nucleotide sequence ID" value="XM_021038688.2"/>
</dbReference>
<accession>A0A913WUJ6</accession>
<dbReference type="Proteomes" id="UP000887567">
    <property type="component" value="Unplaced"/>
</dbReference>
<keyword evidence="2" id="KW-0175">Coiled coil</keyword>
<sequence>MVAGAFPVVKLMSLLTKQISKPIANAIKSGAKQNAFFRKYFCELPGQGFHRLETNVKMKLMGHVGPSEVKPLNEQVAVNLAAEMLGEGFLFAVGVGTLLFEYRRSAKKEEGKEAEQNRKLDELESKISELGIVIEHQAAEMRELNRLLQSFRGSENKNIPKKS</sequence>
<evidence type="ECO:0000313" key="3">
    <source>
        <dbReference type="EnsemblMetazoa" id="XP_020894347.2"/>
    </source>
</evidence>
<dbReference type="GO" id="GO:0019216">
    <property type="term" value="P:regulation of lipid metabolic process"/>
    <property type="evidence" value="ECO:0007669"/>
    <property type="project" value="TreeGrafter"/>
</dbReference>
<reference evidence="3" key="1">
    <citation type="submission" date="2022-11" db="UniProtKB">
        <authorList>
            <consortium name="EnsemblMetazoa"/>
        </authorList>
    </citation>
    <scope>IDENTIFICATION</scope>
</reference>
<keyword evidence="4" id="KW-1185">Reference proteome</keyword>
<comment type="similarity">
    <text evidence="1">Belongs to the OPA3 family.</text>
</comment>
<protein>
    <recommendedName>
        <fullName evidence="5">OPA3-like protein</fullName>
    </recommendedName>
</protein>
<dbReference type="PANTHER" id="PTHR12499:SF0">
    <property type="entry name" value="OPTIC ATROPHY 3 PROTEIN"/>
    <property type="match status" value="1"/>
</dbReference>
<dbReference type="Pfam" id="PF07047">
    <property type="entry name" value="OPA3"/>
    <property type="match status" value="1"/>
</dbReference>
<dbReference type="PANTHER" id="PTHR12499">
    <property type="entry name" value="OPTIC ATROPHY 3 PROTEIN OPA3"/>
    <property type="match status" value="1"/>
</dbReference>
<dbReference type="GeneID" id="110233393"/>
<dbReference type="OMA" id="WAEFEGT"/>
<dbReference type="OrthoDB" id="2129069at2759"/>
<dbReference type="KEGG" id="epa:110233393"/>
<name>A0A913WUJ6_EXADI</name>
<dbReference type="AlphaFoldDB" id="A0A913WUJ6"/>
<evidence type="ECO:0000313" key="4">
    <source>
        <dbReference type="Proteomes" id="UP000887567"/>
    </source>
</evidence>
<evidence type="ECO:0000256" key="2">
    <source>
        <dbReference type="ARBA" id="ARBA00023054"/>
    </source>
</evidence>
<evidence type="ECO:0000256" key="1">
    <source>
        <dbReference type="ARBA" id="ARBA00007584"/>
    </source>
</evidence>